<evidence type="ECO:0000313" key="11">
    <source>
        <dbReference type="Proteomes" id="UP000824540"/>
    </source>
</evidence>
<dbReference type="AlphaFoldDB" id="A0A8T2NID2"/>
<dbReference type="InterPro" id="IPR028290">
    <property type="entry name" value="WASH1"/>
</dbReference>
<evidence type="ECO:0000256" key="2">
    <source>
        <dbReference type="ARBA" id="ARBA00004565"/>
    </source>
</evidence>
<evidence type="ECO:0000256" key="1">
    <source>
        <dbReference type="ARBA" id="ARBA00004146"/>
    </source>
</evidence>
<comment type="caution">
    <text evidence="10">The sequence shown here is derived from an EMBL/GenBank/DDBJ whole genome shotgun (WGS) entry which is preliminary data.</text>
</comment>
<keyword evidence="5" id="KW-0967">Endosome</keyword>
<dbReference type="PANTHER" id="PTHR23331">
    <property type="entry name" value="CXYORF1"/>
    <property type="match status" value="1"/>
</dbReference>
<dbReference type="EMBL" id="JAFBMS010000047">
    <property type="protein sequence ID" value="KAG9340019.1"/>
    <property type="molecule type" value="Genomic_DNA"/>
</dbReference>
<dbReference type="PANTHER" id="PTHR23331:SF5">
    <property type="entry name" value="WAS PROTEIN FAMILY HOMOLOG 2-RELATED"/>
    <property type="match status" value="1"/>
</dbReference>
<dbReference type="GO" id="GO:0043014">
    <property type="term" value="F:alpha-tubulin binding"/>
    <property type="evidence" value="ECO:0007669"/>
    <property type="project" value="InterPro"/>
</dbReference>
<dbReference type="GO" id="GO:0031901">
    <property type="term" value="C:early endosome membrane"/>
    <property type="evidence" value="ECO:0007669"/>
    <property type="project" value="UniProtKB-SubCell"/>
</dbReference>
<protein>
    <recommendedName>
        <fullName evidence="9">WASH1 WAHD domain-containing protein</fullName>
    </recommendedName>
</protein>
<keyword evidence="6" id="KW-0472">Membrane</keyword>
<proteinExistence type="inferred from homology"/>
<dbReference type="Pfam" id="PF11945">
    <property type="entry name" value="WASH_WAHD"/>
    <property type="match status" value="1"/>
</dbReference>
<accession>A0A8T2NID2</accession>
<keyword evidence="11" id="KW-1185">Reference proteome</keyword>
<dbReference type="GO" id="GO:0032456">
    <property type="term" value="P:endocytic recycling"/>
    <property type="evidence" value="ECO:0007669"/>
    <property type="project" value="TreeGrafter"/>
</dbReference>
<evidence type="ECO:0000256" key="6">
    <source>
        <dbReference type="ARBA" id="ARBA00023136"/>
    </source>
</evidence>
<gene>
    <name evidence="10" type="ORF">JZ751_022130</name>
</gene>
<dbReference type="GO" id="GO:0006887">
    <property type="term" value="P:exocytosis"/>
    <property type="evidence" value="ECO:0007669"/>
    <property type="project" value="TreeGrafter"/>
</dbReference>
<feature type="compositionally biased region" description="Pro residues" evidence="8">
    <location>
        <begin position="321"/>
        <end position="333"/>
    </location>
</feature>
<evidence type="ECO:0000256" key="5">
    <source>
        <dbReference type="ARBA" id="ARBA00022753"/>
    </source>
</evidence>
<comment type="similarity">
    <text evidence="3">Belongs to the WASH1 family.</text>
</comment>
<comment type="subcellular location">
    <subcellularLocation>
        <location evidence="1">Early endosome membrane</location>
    </subcellularLocation>
    <subcellularLocation>
        <location evidence="2">Recycling endosome membrane</location>
    </subcellularLocation>
</comment>
<feature type="compositionally biased region" description="Basic and acidic residues" evidence="8">
    <location>
        <begin position="369"/>
        <end position="384"/>
    </location>
</feature>
<dbReference type="GO" id="GO:0034314">
    <property type="term" value="P:Arp2/3 complex-mediated actin nucleation"/>
    <property type="evidence" value="ECO:0007669"/>
    <property type="project" value="InterPro"/>
</dbReference>
<evidence type="ECO:0000256" key="7">
    <source>
        <dbReference type="ARBA" id="ARBA00023203"/>
    </source>
</evidence>
<keyword evidence="4" id="KW-0813">Transport</keyword>
<keyword evidence="7" id="KW-0009">Actin-binding</keyword>
<name>A0A8T2NID2_9TELE</name>
<feature type="region of interest" description="Disordered" evidence="8">
    <location>
        <begin position="270"/>
        <end position="351"/>
    </location>
</feature>
<evidence type="ECO:0000256" key="4">
    <source>
        <dbReference type="ARBA" id="ARBA00022448"/>
    </source>
</evidence>
<dbReference type="GO" id="GO:0043015">
    <property type="term" value="F:gamma-tubulin binding"/>
    <property type="evidence" value="ECO:0007669"/>
    <property type="project" value="TreeGrafter"/>
</dbReference>
<feature type="region of interest" description="Disordered" evidence="8">
    <location>
        <begin position="364"/>
        <end position="395"/>
    </location>
</feature>
<dbReference type="OrthoDB" id="307871at2759"/>
<reference evidence="10" key="1">
    <citation type="thesis" date="2021" institute="BYU ScholarsArchive" country="Provo, UT, USA">
        <title>Applications of and Algorithms for Genome Assembly and Genomic Analyses with an Emphasis on Marine Teleosts.</title>
        <authorList>
            <person name="Pickett B.D."/>
        </authorList>
    </citation>
    <scope>NUCLEOTIDE SEQUENCE</scope>
    <source>
        <strain evidence="10">HI-2016</strain>
    </source>
</reference>
<feature type="domain" description="WASH1 WAHD" evidence="9">
    <location>
        <begin position="10"/>
        <end position="293"/>
    </location>
</feature>
<sequence>MTQKHYLEGQVYSVPLIQPDLRREEAIHQIADSLQYLEKISADIFSRVSQSVEKNRAHLQAVNDRIKLAQARVQKIKGSKKATKVFSSAKYPAPERLQDYSSIFMGASDPAAQKRPRYKVQGKHRPLDDKALQEKLMFFPVCVNTTKRSEDEAEEGLGSLPRNVSSVSSLLLFNTTENLYKKYVFLDPLAGAVTKTHNTLETEKEEKPFDAPLSITKREQLERLTAENYFYVPDLGQVPEIDVPSYLPDLPGIADDLMYSADLGPGFAPSVPASAGIPELPSFGADSEEPNGPGSTPPTPASPPSASRIPAPELRRSTRCPPGPSPSPTPSPCPALWRRRPGQPAPSNRASLLESIRMAGGIGKAKLRNVKERKLEKKKQKEQEQVGATASGGDFMSDLFNKLAMRRKGISGKGPVGGEGSDAPASSRGAFARMSDVIPPLPAPQQAAAEDEDDWEALVHRTSWDRRIAPQSSSSWATCASYARPPCATRGSVIRVGVSSPSPPPLRKYNNVGSASCVTSLLYQRALYEMEDRPGDGYLLLCSV</sequence>
<dbReference type="GO" id="GO:0071203">
    <property type="term" value="C:WASH complex"/>
    <property type="evidence" value="ECO:0007669"/>
    <property type="project" value="InterPro"/>
</dbReference>
<evidence type="ECO:0000313" key="10">
    <source>
        <dbReference type="EMBL" id="KAG9340019.1"/>
    </source>
</evidence>
<evidence type="ECO:0000256" key="8">
    <source>
        <dbReference type="SAM" id="MobiDB-lite"/>
    </source>
</evidence>
<evidence type="ECO:0000256" key="3">
    <source>
        <dbReference type="ARBA" id="ARBA00005602"/>
    </source>
</evidence>
<organism evidence="10 11">
    <name type="scientific">Albula glossodonta</name>
    <name type="common">roundjaw bonefish</name>
    <dbReference type="NCBI Taxonomy" id="121402"/>
    <lineage>
        <taxon>Eukaryota</taxon>
        <taxon>Metazoa</taxon>
        <taxon>Chordata</taxon>
        <taxon>Craniata</taxon>
        <taxon>Vertebrata</taxon>
        <taxon>Euteleostomi</taxon>
        <taxon>Actinopterygii</taxon>
        <taxon>Neopterygii</taxon>
        <taxon>Teleostei</taxon>
        <taxon>Albuliformes</taxon>
        <taxon>Albulidae</taxon>
        <taxon>Albula</taxon>
    </lineage>
</organism>
<dbReference type="GO" id="GO:0005829">
    <property type="term" value="C:cytosol"/>
    <property type="evidence" value="ECO:0007669"/>
    <property type="project" value="GOC"/>
</dbReference>
<dbReference type="GO" id="GO:0042147">
    <property type="term" value="P:retrograde transport, endosome to Golgi"/>
    <property type="evidence" value="ECO:0007669"/>
    <property type="project" value="TreeGrafter"/>
</dbReference>
<dbReference type="GO" id="GO:0003779">
    <property type="term" value="F:actin binding"/>
    <property type="evidence" value="ECO:0007669"/>
    <property type="project" value="UniProtKB-KW"/>
</dbReference>
<dbReference type="Proteomes" id="UP000824540">
    <property type="component" value="Unassembled WGS sequence"/>
</dbReference>
<dbReference type="GO" id="GO:0055038">
    <property type="term" value="C:recycling endosome membrane"/>
    <property type="evidence" value="ECO:0007669"/>
    <property type="project" value="UniProtKB-SubCell"/>
</dbReference>
<evidence type="ECO:0000259" key="9">
    <source>
        <dbReference type="Pfam" id="PF11945"/>
    </source>
</evidence>
<dbReference type="InterPro" id="IPR021854">
    <property type="entry name" value="WASH1_WAHD"/>
</dbReference>